<dbReference type="OrthoDB" id="127311at2"/>
<keyword evidence="7" id="KW-0406">Ion transport</keyword>
<gene>
    <name evidence="16" type="ORF">FKG94_00805</name>
</gene>
<dbReference type="Pfam" id="PF07715">
    <property type="entry name" value="Plug"/>
    <property type="match status" value="1"/>
</dbReference>
<dbReference type="RefSeq" id="WP_142902280.1">
    <property type="nucleotide sequence ID" value="NZ_ML660087.1"/>
</dbReference>
<keyword evidence="10 11" id="KW-0998">Cell outer membrane</keyword>
<dbReference type="PANTHER" id="PTHR32552">
    <property type="entry name" value="FERRICHROME IRON RECEPTOR-RELATED"/>
    <property type="match status" value="1"/>
</dbReference>
<accession>A0A545U9H9</accession>
<feature type="signal peptide" evidence="13">
    <location>
        <begin position="1"/>
        <end position="30"/>
    </location>
</feature>
<dbReference type="CDD" id="cd01347">
    <property type="entry name" value="ligand_gated_channel"/>
    <property type="match status" value="1"/>
</dbReference>
<dbReference type="PROSITE" id="PS51318">
    <property type="entry name" value="TAT"/>
    <property type="match status" value="1"/>
</dbReference>
<evidence type="ECO:0000256" key="3">
    <source>
        <dbReference type="ARBA" id="ARBA00022452"/>
    </source>
</evidence>
<evidence type="ECO:0000256" key="6">
    <source>
        <dbReference type="ARBA" id="ARBA00023004"/>
    </source>
</evidence>
<evidence type="ECO:0000256" key="4">
    <source>
        <dbReference type="ARBA" id="ARBA00022496"/>
    </source>
</evidence>
<keyword evidence="3 11" id="KW-1134">Transmembrane beta strand</keyword>
<keyword evidence="5 11" id="KW-0812">Transmembrane</keyword>
<dbReference type="Proteomes" id="UP000319732">
    <property type="component" value="Unassembled WGS sequence"/>
</dbReference>
<evidence type="ECO:0000313" key="17">
    <source>
        <dbReference type="Proteomes" id="UP000319732"/>
    </source>
</evidence>
<feature type="domain" description="TonB-dependent receptor-like beta-barrel" evidence="14">
    <location>
        <begin position="284"/>
        <end position="753"/>
    </location>
</feature>
<dbReference type="InterPro" id="IPR006311">
    <property type="entry name" value="TAT_signal"/>
</dbReference>
<dbReference type="PANTHER" id="PTHR32552:SF81">
    <property type="entry name" value="TONB-DEPENDENT OUTER MEMBRANE RECEPTOR"/>
    <property type="match status" value="1"/>
</dbReference>
<evidence type="ECO:0000256" key="13">
    <source>
        <dbReference type="SAM" id="SignalP"/>
    </source>
</evidence>
<evidence type="ECO:0000256" key="11">
    <source>
        <dbReference type="PROSITE-ProRule" id="PRU01360"/>
    </source>
</evidence>
<dbReference type="EMBL" id="VHSG01000002">
    <property type="protein sequence ID" value="TQV86128.1"/>
    <property type="molecule type" value="Genomic_DNA"/>
</dbReference>
<proteinExistence type="inferred from homology"/>
<keyword evidence="9 11" id="KW-0472">Membrane</keyword>
<dbReference type="InterPro" id="IPR039426">
    <property type="entry name" value="TonB-dep_rcpt-like"/>
</dbReference>
<feature type="domain" description="TonB-dependent receptor plug" evidence="15">
    <location>
        <begin position="62"/>
        <end position="169"/>
    </location>
</feature>
<name>A0A545U9H9_9GAMM</name>
<evidence type="ECO:0000256" key="10">
    <source>
        <dbReference type="ARBA" id="ARBA00023237"/>
    </source>
</evidence>
<dbReference type="AlphaFoldDB" id="A0A545U9H9"/>
<comment type="subcellular location">
    <subcellularLocation>
        <location evidence="1 11">Cell outer membrane</location>
        <topology evidence="1 11">Multi-pass membrane protein</topology>
    </subcellularLocation>
</comment>
<evidence type="ECO:0000256" key="2">
    <source>
        <dbReference type="ARBA" id="ARBA00022448"/>
    </source>
</evidence>
<comment type="caution">
    <text evidence="16">The sequence shown here is derived from an EMBL/GenBank/DDBJ whole genome shotgun (WGS) entry which is preliminary data.</text>
</comment>
<dbReference type="InterPro" id="IPR000531">
    <property type="entry name" value="Beta-barrel_TonB"/>
</dbReference>
<dbReference type="SUPFAM" id="SSF56935">
    <property type="entry name" value="Porins"/>
    <property type="match status" value="1"/>
</dbReference>
<keyword evidence="2 11" id="KW-0813">Transport</keyword>
<keyword evidence="17" id="KW-1185">Reference proteome</keyword>
<evidence type="ECO:0000256" key="5">
    <source>
        <dbReference type="ARBA" id="ARBA00022692"/>
    </source>
</evidence>
<organism evidence="16 17">
    <name type="scientific">Exilibacterium tricleocarpae</name>
    <dbReference type="NCBI Taxonomy" id="2591008"/>
    <lineage>
        <taxon>Bacteria</taxon>
        <taxon>Pseudomonadati</taxon>
        <taxon>Pseudomonadota</taxon>
        <taxon>Gammaproteobacteria</taxon>
        <taxon>Cellvibrionales</taxon>
        <taxon>Cellvibrionaceae</taxon>
        <taxon>Exilibacterium</taxon>
    </lineage>
</organism>
<dbReference type="PROSITE" id="PS52016">
    <property type="entry name" value="TONB_DEPENDENT_REC_3"/>
    <property type="match status" value="1"/>
</dbReference>
<keyword evidence="13" id="KW-0732">Signal</keyword>
<sequence length="784" mass="83541">MNNKVGLTLRRSVLVTGSAALLAAPFGASAQADGIARTESPAGPADLIEVIVVTAAKREQNLQDVAVAITAIDGEQLANTGATDISDFVARAPGLAFQRADRSSNQLSIRGLTSFTRSASEFPMVGAYFDEVPISETSIPDIGLIDLERVEVLRGPQGTLYGEGSMGGTIKFISVKPNFEMIEGFTTAGASTTRSGGENYTVSGAVNLPLVEDLAAVRIAGFYEDDGGFVDNAGNGQEDEDAYERQGVRISVLVEPTDALSVNLTAMHQLFEGGIPSNVFPTNDPGLTPPGLTTFGDEVAYRLSPTFSEDEASIFNGVISYDFGFATLTSSTSYYDRERNGELDETTTARTVEAALTPLTTTLGLGPFVLTNGIQTVYASGNETFAQEVRLTSNDDTGLRYTVGAYYRTRDVFSDSDTRASDIIPLNTTLLGLGLSGNPDYAGELQIATADVSYRQYAVFGEATYAVTDQLDVTGGLRYFEERVRGDQTAVAIDASTPGPTFLTIITSSFPEVETTEDKTLWHFGASYHFADDLMAYLSAAQGFRPGGVNARANPTPGADSPLAFESDEVTSYEVGLKSQWFDGALTLNAAAYISDLSDAQFEDVRDGLFPVVRNAGGADISGLEFEALAALTRNLKFGATLSFLDAEFSQDALPFTTPAGDVNFIVLDGQALPVARDYSASVFADWRSSLSNTIGFTAYVDISYAGEAEVSTVRADTGAPGTFYTLDDYVLANAQVGLEIEDVILTLFIDNVSDEFVEYGGTVADGISRNKPRTIGLRARMDF</sequence>
<keyword evidence="8 12" id="KW-0798">TonB box</keyword>
<reference evidence="16 17" key="1">
    <citation type="submission" date="2019-06" db="EMBL/GenBank/DDBJ databases">
        <title>Whole genome sequence for Cellvibrionaceae sp. R142.</title>
        <authorList>
            <person name="Wang G."/>
        </authorList>
    </citation>
    <scope>NUCLEOTIDE SEQUENCE [LARGE SCALE GENOMIC DNA]</scope>
    <source>
        <strain evidence="16 17">R142</strain>
    </source>
</reference>
<evidence type="ECO:0000256" key="12">
    <source>
        <dbReference type="RuleBase" id="RU003357"/>
    </source>
</evidence>
<dbReference type="Gene3D" id="2.40.170.20">
    <property type="entry name" value="TonB-dependent receptor, beta-barrel domain"/>
    <property type="match status" value="1"/>
</dbReference>
<evidence type="ECO:0000256" key="1">
    <source>
        <dbReference type="ARBA" id="ARBA00004571"/>
    </source>
</evidence>
<protein>
    <submittedName>
        <fullName evidence="16">TonB-dependent receptor</fullName>
    </submittedName>
</protein>
<dbReference type="InterPro" id="IPR036942">
    <property type="entry name" value="Beta-barrel_TonB_sf"/>
</dbReference>
<keyword evidence="6" id="KW-0408">Iron</keyword>
<comment type="similarity">
    <text evidence="11 12">Belongs to the TonB-dependent receptor family.</text>
</comment>
<keyword evidence="16" id="KW-0675">Receptor</keyword>
<evidence type="ECO:0000259" key="14">
    <source>
        <dbReference type="Pfam" id="PF00593"/>
    </source>
</evidence>
<evidence type="ECO:0000256" key="8">
    <source>
        <dbReference type="ARBA" id="ARBA00023077"/>
    </source>
</evidence>
<dbReference type="Pfam" id="PF00593">
    <property type="entry name" value="TonB_dep_Rec_b-barrel"/>
    <property type="match status" value="1"/>
</dbReference>
<evidence type="ECO:0000256" key="7">
    <source>
        <dbReference type="ARBA" id="ARBA00023065"/>
    </source>
</evidence>
<evidence type="ECO:0000313" key="16">
    <source>
        <dbReference type="EMBL" id="TQV86128.1"/>
    </source>
</evidence>
<feature type="chain" id="PRO_5021913107" evidence="13">
    <location>
        <begin position="31"/>
        <end position="784"/>
    </location>
</feature>
<keyword evidence="4" id="KW-0410">Iron transport</keyword>
<dbReference type="InterPro" id="IPR012910">
    <property type="entry name" value="Plug_dom"/>
</dbReference>
<evidence type="ECO:0000259" key="15">
    <source>
        <dbReference type="Pfam" id="PF07715"/>
    </source>
</evidence>
<evidence type="ECO:0000256" key="9">
    <source>
        <dbReference type="ARBA" id="ARBA00023136"/>
    </source>
</evidence>
<dbReference type="GO" id="GO:0009279">
    <property type="term" value="C:cell outer membrane"/>
    <property type="evidence" value="ECO:0007669"/>
    <property type="project" value="UniProtKB-SubCell"/>
</dbReference>
<dbReference type="GO" id="GO:0006826">
    <property type="term" value="P:iron ion transport"/>
    <property type="evidence" value="ECO:0007669"/>
    <property type="project" value="UniProtKB-KW"/>
</dbReference>